<gene>
    <name evidence="9" type="ORF">L0P57_04915</name>
</gene>
<dbReference type="Proteomes" id="UP001298681">
    <property type="component" value="Unassembled WGS sequence"/>
</dbReference>
<reference evidence="9 10" key="1">
    <citation type="submission" date="2022-01" db="EMBL/GenBank/DDBJ databases">
        <title>Collection of gut derived symbiotic bacterial strains cultured from healthy donors.</title>
        <authorList>
            <person name="Lin H."/>
            <person name="Kohout C."/>
            <person name="Waligurski E."/>
            <person name="Pamer E.G."/>
        </authorList>
    </citation>
    <scope>NUCLEOTIDE SEQUENCE [LARGE SCALE GENOMIC DNA]</scope>
    <source>
        <strain evidence="9 10">DFI.7.58</strain>
    </source>
</reference>
<proteinExistence type="predicted"/>
<feature type="domain" description="SH3b" evidence="6">
    <location>
        <begin position="444"/>
        <end position="510"/>
    </location>
</feature>
<dbReference type="InterPro" id="IPR029070">
    <property type="entry name" value="Chitinase_insertion_sf"/>
</dbReference>
<evidence type="ECO:0000313" key="9">
    <source>
        <dbReference type="EMBL" id="MCG4610268.1"/>
    </source>
</evidence>
<feature type="domain" description="LysM" evidence="7">
    <location>
        <begin position="532"/>
        <end position="578"/>
    </location>
</feature>
<dbReference type="SMART" id="SM00636">
    <property type="entry name" value="Glyco_18"/>
    <property type="match status" value="1"/>
</dbReference>
<keyword evidence="2 3" id="KW-0326">Glycosidase</keyword>
<dbReference type="SUPFAM" id="SSF54106">
    <property type="entry name" value="LysM domain"/>
    <property type="match status" value="2"/>
</dbReference>
<dbReference type="InterPro" id="IPR011583">
    <property type="entry name" value="Chitinase_II/V-like_cat"/>
</dbReference>
<dbReference type="InterPro" id="IPR001223">
    <property type="entry name" value="Glyco_hydro18_cat"/>
</dbReference>
<dbReference type="InterPro" id="IPR018392">
    <property type="entry name" value="LysM"/>
</dbReference>
<dbReference type="Pfam" id="PF00704">
    <property type="entry name" value="Glyco_hydro_18"/>
    <property type="match status" value="1"/>
</dbReference>
<keyword evidence="1 3" id="KW-0378">Hydrolase</keyword>
<evidence type="ECO:0000313" key="10">
    <source>
        <dbReference type="Proteomes" id="UP001298681"/>
    </source>
</evidence>
<dbReference type="Pfam" id="PF01476">
    <property type="entry name" value="LysM"/>
    <property type="match status" value="2"/>
</dbReference>
<dbReference type="InterPro" id="IPR017853">
    <property type="entry name" value="GH"/>
</dbReference>
<dbReference type="Gene3D" id="3.10.350.10">
    <property type="entry name" value="LysM domain"/>
    <property type="match status" value="2"/>
</dbReference>
<keyword evidence="10" id="KW-1185">Reference proteome</keyword>
<dbReference type="RefSeq" id="WP_237966567.1">
    <property type="nucleotide sequence ID" value="NZ_JAKNHQ010000004.1"/>
</dbReference>
<evidence type="ECO:0000259" key="6">
    <source>
        <dbReference type="PROSITE" id="PS51781"/>
    </source>
</evidence>
<comment type="caution">
    <text evidence="9">The sequence shown here is derived from an EMBL/GenBank/DDBJ whole genome shotgun (WGS) entry which is preliminary data.</text>
</comment>
<dbReference type="SMART" id="SM00257">
    <property type="entry name" value="LysM"/>
    <property type="match status" value="2"/>
</dbReference>
<keyword evidence="5" id="KW-0472">Membrane</keyword>
<dbReference type="InterPro" id="IPR036779">
    <property type="entry name" value="LysM_dom_sf"/>
</dbReference>
<dbReference type="CDD" id="cd00118">
    <property type="entry name" value="LysM"/>
    <property type="match status" value="2"/>
</dbReference>
<dbReference type="Pfam" id="PF08239">
    <property type="entry name" value="SH3_3"/>
    <property type="match status" value="1"/>
</dbReference>
<feature type="transmembrane region" description="Helical" evidence="5">
    <location>
        <begin position="64"/>
        <end position="84"/>
    </location>
</feature>
<feature type="compositionally biased region" description="Polar residues" evidence="4">
    <location>
        <begin position="433"/>
        <end position="442"/>
    </location>
</feature>
<dbReference type="Gene3D" id="3.20.20.80">
    <property type="entry name" value="Glycosidases"/>
    <property type="match status" value="1"/>
</dbReference>
<dbReference type="PROSITE" id="PS51782">
    <property type="entry name" value="LYSM"/>
    <property type="match status" value="2"/>
</dbReference>
<dbReference type="PROSITE" id="PS51781">
    <property type="entry name" value="SH3B"/>
    <property type="match status" value="1"/>
</dbReference>
<dbReference type="PROSITE" id="PS51910">
    <property type="entry name" value="GH18_2"/>
    <property type="match status" value="1"/>
</dbReference>
<feature type="domain" description="GH18" evidence="8">
    <location>
        <begin position="88"/>
        <end position="412"/>
    </location>
</feature>
<evidence type="ECO:0000259" key="7">
    <source>
        <dbReference type="PROSITE" id="PS51782"/>
    </source>
</evidence>
<dbReference type="PANTHER" id="PTHR46066:SF2">
    <property type="entry name" value="CHITINASE DOMAIN-CONTAINING PROTEIN 1"/>
    <property type="match status" value="1"/>
</dbReference>
<organism evidence="9 10">
    <name type="scientific">Anaeromassilibacillus senegalensis</name>
    <dbReference type="NCBI Taxonomy" id="1673717"/>
    <lineage>
        <taxon>Bacteria</taxon>
        <taxon>Bacillati</taxon>
        <taxon>Bacillota</taxon>
        <taxon>Clostridia</taxon>
        <taxon>Eubacteriales</taxon>
        <taxon>Acutalibacteraceae</taxon>
        <taxon>Anaeromassilibacillus</taxon>
    </lineage>
</organism>
<accession>A0ABS9MHH5</accession>
<dbReference type="Gene3D" id="3.10.50.10">
    <property type="match status" value="1"/>
</dbReference>
<keyword evidence="5" id="KW-1133">Transmembrane helix</keyword>
<dbReference type="PANTHER" id="PTHR46066">
    <property type="entry name" value="CHITINASE DOMAIN-CONTAINING PROTEIN 1 FAMILY MEMBER"/>
    <property type="match status" value="1"/>
</dbReference>
<sequence>MLTPSIKLVPNSDETYDLILEYNGIDVEFAEELDVQKSIKSHSKTITKSILSQAKKVKIKSVKVLVSGVLVATVAFSSFLSALATTDRYIMGYLYRGNDIQQIEYVNQTNNALDTVSPSYFNIREDGSLKLNYLSSYFIKSMHDRGIKVVPFLSNHWNRTAGINALQNVESLSTQIADYIEEYNLDGVNVDIENVTHEQRDQYTEFVRLLREKVPAHKEISVAVAANPNNWQVGWHGSYDYSALAEYADHLLIMAYDEHYEGSEAGPVASINFVENSIKYALSKTAPDKIVVGVPFYGRVWSLDDNRIVGKGASTKTIQEIIQNCDATVTYDEASQSAKVEFTITESSGQYTVGGDFVLQPGRYVAWFETDQSYQEKLNLIEKYNLKGAGAWSLGQEDISIWDHYEDWVNGDVADEELGADPPIVELPAPPTGDSTDSPSEETYSNAWIKADQINVPIYKNENLKGKIVATLSGGTAVTVLKEAGNGAYQVQLSDNQVGYISSSYVTFEKQEPTPEQIPDSSTPSVPSSETFLYEVKAGDSLWKLAERYLGDGSRYPEIMELNGLTSTTIFQGMQLQIPGSSEGSQPGDSYVNYTVKRGDSLWKIARAQLGSGSRYPEIMELNGLTSATIYPGQILKLPK</sequence>
<keyword evidence="5" id="KW-0812">Transmembrane</keyword>
<dbReference type="SUPFAM" id="SSF51445">
    <property type="entry name" value="(Trans)glycosidases"/>
    <property type="match status" value="1"/>
</dbReference>
<evidence type="ECO:0000259" key="8">
    <source>
        <dbReference type="PROSITE" id="PS51910"/>
    </source>
</evidence>
<dbReference type="EMBL" id="JAKNHQ010000004">
    <property type="protein sequence ID" value="MCG4610268.1"/>
    <property type="molecule type" value="Genomic_DNA"/>
</dbReference>
<evidence type="ECO:0000256" key="1">
    <source>
        <dbReference type="ARBA" id="ARBA00022801"/>
    </source>
</evidence>
<name>A0ABS9MHH5_9FIRM</name>
<dbReference type="InterPro" id="IPR003646">
    <property type="entry name" value="SH3-like_bac-type"/>
</dbReference>
<evidence type="ECO:0000256" key="4">
    <source>
        <dbReference type="SAM" id="MobiDB-lite"/>
    </source>
</evidence>
<evidence type="ECO:0000256" key="3">
    <source>
        <dbReference type="RuleBase" id="RU000489"/>
    </source>
</evidence>
<dbReference type="InterPro" id="IPR001579">
    <property type="entry name" value="Glyco_hydro_18_chit_AS"/>
</dbReference>
<evidence type="ECO:0000256" key="5">
    <source>
        <dbReference type="SAM" id="Phobius"/>
    </source>
</evidence>
<protein>
    <submittedName>
        <fullName evidence="9">Glycosyl hydrolase family 18 protein</fullName>
    </submittedName>
</protein>
<feature type="domain" description="LysM" evidence="7">
    <location>
        <begin position="592"/>
        <end position="638"/>
    </location>
</feature>
<dbReference type="PROSITE" id="PS01095">
    <property type="entry name" value="GH18_1"/>
    <property type="match status" value="1"/>
</dbReference>
<evidence type="ECO:0000256" key="2">
    <source>
        <dbReference type="ARBA" id="ARBA00023295"/>
    </source>
</evidence>
<dbReference type="GO" id="GO:0016787">
    <property type="term" value="F:hydrolase activity"/>
    <property type="evidence" value="ECO:0007669"/>
    <property type="project" value="UniProtKB-KW"/>
</dbReference>
<feature type="region of interest" description="Disordered" evidence="4">
    <location>
        <begin position="421"/>
        <end position="442"/>
    </location>
</feature>
<dbReference type="Gene3D" id="2.30.30.40">
    <property type="entry name" value="SH3 Domains"/>
    <property type="match status" value="1"/>
</dbReference>